<evidence type="ECO:0000313" key="2">
    <source>
        <dbReference type="Proteomes" id="UP001227126"/>
    </source>
</evidence>
<proteinExistence type="predicted"/>
<gene>
    <name evidence="1" type="ORF">QO034_06620</name>
</gene>
<accession>A0ABT7FCD7</accession>
<dbReference type="Proteomes" id="UP001227126">
    <property type="component" value="Unassembled WGS sequence"/>
</dbReference>
<organism evidence="1 2">
    <name type="scientific">Sedimentitalea xiamensis</name>
    <dbReference type="NCBI Taxonomy" id="3050037"/>
    <lineage>
        <taxon>Bacteria</taxon>
        <taxon>Pseudomonadati</taxon>
        <taxon>Pseudomonadota</taxon>
        <taxon>Alphaproteobacteria</taxon>
        <taxon>Rhodobacterales</taxon>
        <taxon>Paracoccaceae</taxon>
        <taxon>Sedimentitalea</taxon>
    </lineage>
</organism>
<comment type="caution">
    <text evidence="1">The sequence shown here is derived from an EMBL/GenBank/DDBJ whole genome shotgun (WGS) entry which is preliminary data.</text>
</comment>
<dbReference type="EMBL" id="JASNJE010000005">
    <property type="protein sequence ID" value="MDK3072778.1"/>
    <property type="molecule type" value="Genomic_DNA"/>
</dbReference>
<reference evidence="1 2" key="1">
    <citation type="submission" date="2023-05" db="EMBL/GenBank/DDBJ databases">
        <title>Sedimentitalea sp. nov. JM2-8.</title>
        <authorList>
            <person name="Huang J."/>
        </authorList>
    </citation>
    <scope>NUCLEOTIDE SEQUENCE [LARGE SCALE GENOMIC DNA]</scope>
    <source>
        <strain evidence="1 2">JM2-8</strain>
    </source>
</reference>
<keyword evidence="2" id="KW-1185">Reference proteome</keyword>
<protein>
    <submittedName>
        <fullName evidence="1">Uncharacterized protein</fullName>
    </submittedName>
</protein>
<sequence>MTIEFVDQRPAHDWSITASQAGDVLTINGTALDFSGMADGDVYPLIALDPEIFATDVTRSGGAVNAILIRPVDAAGVALAGLESEKPVAITIDVGTNIIPAATAAATALAAARAGMSLSFSQLLIGLVAEGWITEAEGDAWSAGSALPASALALVATLPAGSRFAARTRMLRMSEALRLDPLVIALGAAEGKTEAELDTFFTTYAEV</sequence>
<dbReference type="RefSeq" id="WP_284484712.1">
    <property type="nucleotide sequence ID" value="NZ_JASNJE010000005.1"/>
</dbReference>
<name>A0ABT7FCD7_9RHOB</name>
<evidence type="ECO:0000313" key="1">
    <source>
        <dbReference type="EMBL" id="MDK3072778.1"/>
    </source>
</evidence>